<evidence type="ECO:0000313" key="2">
    <source>
        <dbReference type="Proteomes" id="UP001185984"/>
    </source>
</evidence>
<organism evidence="1 2">
    <name type="scientific">Sphingobium naphthae</name>
    <dbReference type="NCBI Taxonomy" id="1886786"/>
    <lineage>
        <taxon>Bacteria</taxon>
        <taxon>Pseudomonadati</taxon>
        <taxon>Pseudomonadota</taxon>
        <taxon>Alphaproteobacteria</taxon>
        <taxon>Sphingomonadales</taxon>
        <taxon>Sphingomonadaceae</taxon>
        <taxon>Sphingobium</taxon>
    </lineage>
</organism>
<accession>A0ABU3ZWY4</accession>
<proteinExistence type="predicted"/>
<name>A0ABU3ZWY4_9SPHN</name>
<sequence>MTSMDLSFRRSNLLRNQPIGRGDADPLPLLLGQLLLRAGLPTTIERASSRPWASALFEGRRHSIRLHFAGEEPTTQRARFIAGLSEAEWRLPKYFVADITVDEEGSDSEGQWVQLSALTIRDW</sequence>
<keyword evidence="2" id="KW-1185">Reference proteome</keyword>
<protein>
    <submittedName>
        <fullName evidence="1">Uncharacterized protein</fullName>
    </submittedName>
</protein>
<dbReference type="Proteomes" id="UP001185984">
    <property type="component" value="Unassembled WGS sequence"/>
</dbReference>
<comment type="caution">
    <text evidence="1">The sequence shown here is derived from an EMBL/GenBank/DDBJ whole genome shotgun (WGS) entry which is preliminary data.</text>
</comment>
<dbReference type="RefSeq" id="WP_317516834.1">
    <property type="nucleotide sequence ID" value="NZ_JAPTHD010000003.1"/>
</dbReference>
<reference evidence="2" key="1">
    <citation type="journal article" date="2022" name="J Environ Chem Eng">
        <title>Biodegradation of petroleum oil using a constructed nonpathogenic and heavy metal-tolerant bacterial consortium isolated from marine sponges.</title>
        <authorList>
            <person name="Dechsakulwatana C."/>
            <person name="Rungsihiranrut A."/>
            <person name="Muangchinda C."/>
            <person name="Ningthoujam R."/>
            <person name="Klankeo P."/>
            <person name="Pinyakong O."/>
        </authorList>
    </citation>
    <scope>NUCLEOTIDE SEQUENCE [LARGE SCALE GENOMIC DNA]</scope>
    <source>
        <strain evidence="2">MO2-4</strain>
    </source>
</reference>
<gene>
    <name evidence="1" type="ORF">O0R41_10425</name>
</gene>
<evidence type="ECO:0000313" key="1">
    <source>
        <dbReference type="EMBL" id="MDV5824011.1"/>
    </source>
</evidence>
<dbReference type="EMBL" id="JAPTHD010000003">
    <property type="protein sequence ID" value="MDV5824011.1"/>
    <property type="molecule type" value="Genomic_DNA"/>
</dbReference>